<sequence>MTKNSADLCAYLKRENPSCCVLHNANISYINSLEDSSQTRIFLCNEEISSENVLSPRAVPTTVEERIENLDLTGSPLKDECDVDMIDDIDGLDLTEGTPWSEAEESYRGVPVSKCRKVLNDPSVQAHRGCPDTSLWILCDAADTDKTVLQMFELSEKYNSRGIVVYRGIVPAAGIDVQSLAKQHLRKIYGRSQFDTKIDSFFLIRAGMILKLTSTTSSPTPILDDFRNSETLLYQTVRLADVESNTSELYWQLILLAVIMEDIIHYKEQADDSKEPKFGCGNGITLNELREQVSQVLTDLSAFDSSDLVDNTCELEAVVKRAKNRNNIDVTDKLWEILKNCGSYKDLKAGFNIVFQCAAKCNIVNPPTNNNRLAEIIREVSERRLAIPCLTGSEPLELLLEIGLEKLTKDYEYIFSESKICSVDDLGINKSPSKETGVNVIAGGDTPLRVRKSLHGAMQAAAIVPINTQQRMTLLHTNSLTNDEESDLIGFQNSKFSRKEIEYKISRLAHVHLALEHLLQIQVHLNLENVDDRLYKQLLNRPMQAFDTFRNARSDRIEIPIETDSIVAKLASKDPHARRIVMTSKNTFKEVQTTYYYNIENIFPPATFKGIDQDVLKKETTYHSWEYSKFMTRRS</sequence>
<dbReference type="GO" id="GO:0034501">
    <property type="term" value="P:protein localization to kinetochore"/>
    <property type="evidence" value="ECO:0007669"/>
    <property type="project" value="UniProtKB-UniRule"/>
</dbReference>
<comment type="subunit">
    <text evidence="9">Component of the RZZ complex.</text>
</comment>
<dbReference type="GO" id="GO:0007094">
    <property type="term" value="P:mitotic spindle assembly checkpoint signaling"/>
    <property type="evidence" value="ECO:0007669"/>
    <property type="project" value="UniProtKB-UniRule"/>
</dbReference>
<keyword evidence="4 9" id="KW-0132">Cell division</keyword>
<dbReference type="AlphaFoldDB" id="A0A7R8V491"/>
<name>A0A7R8V491_HERIL</name>
<evidence type="ECO:0000256" key="4">
    <source>
        <dbReference type="ARBA" id="ARBA00022618"/>
    </source>
</evidence>
<evidence type="ECO:0000313" key="11">
    <source>
        <dbReference type="Proteomes" id="UP000594454"/>
    </source>
</evidence>
<evidence type="ECO:0000256" key="8">
    <source>
        <dbReference type="ARBA" id="ARBA00023328"/>
    </source>
</evidence>
<keyword evidence="8 9" id="KW-0137">Centromere</keyword>
<dbReference type="Gene3D" id="1.10.287.1880">
    <property type="match status" value="1"/>
</dbReference>
<evidence type="ECO:0000256" key="2">
    <source>
        <dbReference type="ARBA" id="ARBA00009062"/>
    </source>
</evidence>
<dbReference type="Gene3D" id="1.20.58.730">
    <property type="match status" value="1"/>
</dbReference>
<dbReference type="InParanoid" id="A0A7R8V491"/>
<dbReference type="PANTHER" id="PTHR15995">
    <property type="entry name" value="PROTEIN ZWILCH HOMOLOG"/>
    <property type="match status" value="1"/>
</dbReference>
<dbReference type="Pfam" id="PF09817">
    <property type="entry name" value="Zwilch"/>
    <property type="match status" value="1"/>
</dbReference>
<evidence type="ECO:0000256" key="5">
    <source>
        <dbReference type="ARBA" id="ARBA00022776"/>
    </source>
</evidence>
<keyword evidence="5 9" id="KW-0498">Mitosis</keyword>
<evidence type="ECO:0000313" key="10">
    <source>
        <dbReference type="EMBL" id="CAD7091852.1"/>
    </source>
</evidence>
<comment type="subcellular location">
    <subcellularLocation>
        <location evidence="1 9">Chromosome</location>
        <location evidence="1 9">Centromere</location>
        <location evidence="1 9">Kinetochore</location>
    </subcellularLocation>
</comment>
<dbReference type="EMBL" id="LR899014">
    <property type="protein sequence ID" value="CAD7091852.1"/>
    <property type="molecule type" value="Genomic_DNA"/>
</dbReference>
<keyword evidence="6 9" id="KW-0995">Kinetochore</keyword>
<organism evidence="10 11">
    <name type="scientific">Hermetia illucens</name>
    <name type="common">Black soldier fly</name>
    <dbReference type="NCBI Taxonomy" id="343691"/>
    <lineage>
        <taxon>Eukaryota</taxon>
        <taxon>Metazoa</taxon>
        <taxon>Ecdysozoa</taxon>
        <taxon>Arthropoda</taxon>
        <taxon>Hexapoda</taxon>
        <taxon>Insecta</taxon>
        <taxon>Pterygota</taxon>
        <taxon>Neoptera</taxon>
        <taxon>Endopterygota</taxon>
        <taxon>Diptera</taxon>
        <taxon>Brachycera</taxon>
        <taxon>Stratiomyomorpha</taxon>
        <taxon>Stratiomyidae</taxon>
        <taxon>Hermetiinae</taxon>
        <taxon>Hermetia</taxon>
    </lineage>
</organism>
<dbReference type="GO" id="GO:1990423">
    <property type="term" value="C:RZZ complex"/>
    <property type="evidence" value="ECO:0007669"/>
    <property type="project" value="UniProtKB-UniRule"/>
</dbReference>
<dbReference type="Proteomes" id="UP000594454">
    <property type="component" value="Chromosome 6"/>
</dbReference>
<dbReference type="OrthoDB" id="5556307at2759"/>
<dbReference type="PANTHER" id="PTHR15995:SF1">
    <property type="entry name" value="PROTEIN ZWILCH HOMOLOG"/>
    <property type="match status" value="1"/>
</dbReference>
<evidence type="ECO:0000256" key="7">
    <source>
        <dbReference type="ARBA" id="ARBA00023306"/>
    </source>
</evidence>
<dbReference type="FunCoup" id="A0A7R8V491">
    <property type="interactions" value="57"/>
</dbReference>
<evidence type="ECO:0000256" key="6">
    <source>
        <dbReference type="ARBA" id="ARBA00022838"/>
    </source>
</evidence>
<protein>
    <recommendedName>
        <fullName evidence="9">Protein zwilch</fullName>
    </recommendedName>
</protein>
<evidence type="ECO:0000256" key="9">
    <source>
        <dbReference type="RuleBase" id="RU369076"/>
    </source>
</evidence>
<evidence type="ECO:0000256" key="3">
    <source>
        <dbReference type="ARBA" id="ARBA00022454"/>
    </source>
</evidence>
<dbReference type="InterPro" id="IPR018630">
    <property type="entry name" value="Zwilch"/>
</dbReference>
<keyword evidence="3 9" id="KW-0158">Chromosome</keyword>
<keyword evidence="11" id="KW-1185">Reference proteome</keyword>
<comment type="function">
    <text evidence="9">Essential component of the mitotic checkpoint, which prevents cells from prematurely exiting mitosis. Required for the assembly of the dynein-dynactin and MAD1-MAD2 complexes onto kinetochores. Its function related to the spindle assembly machinery is proposed to depend on its association in the mitotic RZZ complex.</text>
</comment>
<dbReference type="GO" id="GO:0051301">
    <property type="term" value="P:cell division"/>
    <property type="evidence" value="ECO:0007669"/>
    <property type="project" value="UniProtKB-UniRule"/>
</dbReference>
<evidence type="ECO:0000256" key="1">
    <source>
        <dbReference type="ARBA" id="ARBA00004629"/>
    </source>
</evidence>
<keyword evidence="7 9" id="KW-0131">Cell cycle</keyword>
<comment type="similarity">
    <text evidence="2 9">Belongs to the ZWILCH family.</text>
</comment>
<accession>A0A7R8V491</accession>
<reference evidence="10 11" key="1">
    <citation type="submission" date="2020-11" db="EMBL/GenBank/DDBJ databases">
        <authorList>
            <person name="Wallbank WR R."/>
            <person name="Pardo Diaz C."/>
            <person name="Kozak K."/>
            <person name="Martin S."/>
            <person name="Jiggins C."/>
            <person name="Moest M."/>
            <person name="Warren A I."/>
            <person name="Generalovic N T."/>
            <person name="Byers J.R.P. K."/>
            <person name="Montejo-Kovacevich G."/>
            <person name="Yen C E."/>
        </authorList>
    </citation>
    <scope>NUCLEOTIDE SEQUENCE [LARGE SCALE GENOMIC DNA]</scope>
</reference>
<gene>
    <name evidence="10" type="ORF">HERILL_LOCUS14251</name>
</gene>
<proteinExistence type="inferred from homology"/>